<dbReference type="GeneTree" id="ENSGT00910000147921"/>
<evidence type="ECO:0000313" key="2">
    <source>
        <dbReference type="Proteomes" id="UP000233120"/>
    </source>
</evidence>
<name>A0A2K6AQ49_MACNE</name>
<dbReference type="AlphaFoldDB" id="A0A2K6AQ49"/>
<dbReference type="Bgee" id="ENSMNEG00000005772">
    <property type="expression patterns" value="Expressed in temporal lobe and 1 other cell type or tissue"/>
</dbReference>
<protein>
    <submittedName>
        <fullName evidence="1">Uncharacterized protein</fullName>
    </submittedName>
</protein>
<dbReference type="Proteomes" id="UP000233120">
    <property type="component" value="Unassembled WGS sequence"/>
</dbReference>
<reference evidence="1" key="2">
    <citation type="submission" date="2025-09" db="UniProtKB">
        <authorList>
            <consortium name="Ensembl"/>
        </authorList>
    </citation>
    <scope>IDENTIFICATION</scope>
</reference>
<organism evidence="1 2">
    <name type="scientific">Macaca nemestrina</name>
    <name type="common">Pig-tailed macaque</name>
    <dbReference type="NCBI Taxonomy" id="9545"/>
    <lineage>
        <taxon>Eukaryota</taxon>
        <taxon>Metazoa</taxon>
        <taxon>Chordata</taxon>
        <taxon>Craniata</taxon>
        <taxon>Vertebrata</taxon>
        <taxon>Euteleostomi</taxon>
        <taxon>Mammalia</taxon>
        <taxon>Eutheria</taxon>
        <taxon>Euarchontoglires</taxon>
        <taxon>Primates</taxon>
        <taxon>Haplorrhini</taxon>
        <taxon>Catarrhini</taxon>
        <taxon>Cercopithecidae</taxon>
        <taxon>Cercopithecinae</taxon>
        <taxon>Macaca</taxon>
    </lineage>
</organism>
<keyword evidence="2" id="KW-1185">Reference proteome</keyword>
<reference evidence="1" key="1">
    <citation type="submission" date="2025-08" db="UniProtKB">
        <authorList>
            <consortium name="Ensembl"/>
        </authorList>
    </citation>
    <scope>IDENTIFICATION</scope>
</reference>
<proteinExistence type="predicted"/>
<accession>A0A2K6AQ49</accession>
<dbReference type="OMA" id="SGQSWVY"/>
<dbReference type="Ensembl" id="ENSMNET00000006299.1">
    <property type="protein sequence ID" value="ENSMNEP00000001279.1"/>
    <property type="gene ID" value="ENSMNEG00000005772.1"/>
</dbReference>
<evidence type="ECO:0000313" key="1">
    <source>
        <dbReference type="Ensembl" id="ENSMNEP00000001279.1"/>
    </source>
</evidence>
<sequence>MSHALKFKSKQGCLVSGQWSWEASMLSSEIDGLISAFNRSVLQVVVISVRLESGHQWFSRPGSPSYRTEFCHLSGFLGLLPPPPICAKGLLQTELITSSGQSWVYVGYCGEGITSTFYISEDIKL</sequence>